<accession>A0ABY8WSE8</accession>
<organism evidence="1 2">
    <name type="scientific">Actinoplanes oblitus</name>
    <dbReference type="NCBI Taxonomy" id="3040509"/>
    <lineage>
        <taxon>Bacteria</taxon>
        <taxon>Bacillati</taxon>
        <taxon>Actinomycetota</taxon>
        <taxon>Actinomycetes</taxon>
        <taxon>Micromonosporales</taxon>
        <taxon>Micromonosporaceae</taxon>
        <taxon>Actinoplanes</taxon>
    </lineage>
</organism>
<sequence length="207" mass="23059">MALRITSARYSRHAVEGIVAAVIERARDWHLTITAETLVRQRLPRWYHDPSISTPQLGPPDGRPYRSSIALTRSAAATINAAENHIEALRDAYGPGSEHYLRAANTWRTALARLLAGWRTAHTDVQACGPLSLQITDAAGSRAGRVPRRPVALHYSRLRRVGHLPAADIHRGPVDAHREQRGCAPARARLSVRRPAARRLAHRERHH</sequence>
<dbReference type="EMBL" id="CP126980">
    <property type="protein sequence ID" value="WIN00024.1"/>
    <property type="molecule type" value="Genomic_DNA"/>
</dbReference>
<reference evidence="1 2" key="1">
    <citation type="submission" date="2023-06" db="EMBL/GenBank/DDBJ databases">
        <authorList>
            <person name="Yushchuk O."/>
            <person name="Binda E."/>
            <person name="Ruckert-Reed C."/>
            <person name="Fedorenko V."/>
            <person name="Kalinowski J."/>
            <person name="Marinelli F."/>
        </authorList>
    </citation>
    <scope>NUCLEOTIDE SEQUENCE [LARGE SCALE GENOMIC DNA]</scope>
    <source>
        <strain evidence="1 2">NRRL 3884</strain>
    </source>
</reference>
<name>A0ABY8WSE8_9ACTN</name>
<dbReference type="RefSeq" id="WP_284921482.1">
    <property type="nucleotide sequence ID" value="NZ_CP126980.1"/>
</dbReference>
<gene>
    <name evidence="1" type="ORF">ACTOB_003699</name>
</gene>
<proteinExistence type="predicted"/>
<evidence type="ECO:0000313" key="2">
    <source>
        <dbReference type="Proteomes" id="UP001240150"/>
    </source>
</evidence>
<evidence type="ECO:0000313" key="1">
    <source>
        <dbReference type="EMBL" id="WIN00024.1"/>
    </source>
</evidence>
<protein>
    <submittedName>
        <fullName evidence="1">Uncharacterized protein</fullName>
    </submittedName>
</protein>
<dbReference type="Proteomes" id="UP001240150">
    <property type="component" value="Chromosome"/>
</dbReference>
<keyword evidence="2" id="KW-1185">Reference proteome</keyword>